<dbReference type="STRING" id="1379903.ATO8_17625"/>
<accession>W4HGN1</accession>
<organism evidence="1 2">
    <name type="scientific">Roseivivax marinus</name>
    <dbReference type="NCBI Taxonomy" id="1379903"/>
    <lineage>
        <taxon>Bacteria</taxon>
        <taxon>Pseudomonadati</taxon>
        <taxon>Pseudomonadota</taxon>
        <taxon>Alphaproteobacteria</taxon>
        <taxon>Rhodobacterales</taxon>
        <taxon>Roseobacteraceae</taxon>
        <taxon>Roseivivax</taxon>
    </lineage>
</organism>
<dbReference type="Proteomes" id="UP000019063">
    <property type="component" value="Unassembled WGS sequence"/>
</dbReference>
<dbReference type="PANTHER" id="PTHR43861">
    <property type="entry name" value="TRANS-ACONITATE 2-METHYLTRANSFERASE-RELATED"/>
    <property type="match status" value="1"/>
</dbReference>
<dbReference type="GO" id="GO:0032259">
    <property type="term" value="P:methylation"/>
    <property type="evidence" value="ECO:0007669"/>
    <property type="project" value="UniProtKB-KW"/>
</dbReference>
<proteinExistence type="predicted"/>
<comment type="caution">
    <text evidence="1">The sequence shown here is derived from an EMBL/GenBank/DDBJ whole genome shotgun (WGS) entry which is preliminary data.</text>
</comment>
<dbReference type="AlphaFoldDB" id="W4HGN1"/>
<keyword evidence="1" id="KW-0489">Methyltransferase</keyword>
<dbReference type="InterPro" id="IPR029063">
    <property type="entry name" value="SAM-dependent_MTases_sf"/>
</dbReference>
<dbReference type="GO" id="GO:0030798">
    <property type="term" value="F:trans-aconitate 2-methyltransferase activity"/>
    <property type="evidence" value="ECO:0007669"/>
    <property type="project" value="InterPro"/>
</dbReference>
<dbReference type="PATRIC" id="fig|1317118.6.peg.3627"/>
<dbReference type="CDD" id="cd02440">
    <property type="entry name" value="AdoMet_MTases"/>
    <property type="match status" value="1"/>
</dbReference>
<keyword evidence="1" id="KW-0808">Transferase</keyword>
<dbReference type="SUPFAM" id="SSF53335">
    <property type="entry name" value="S-adenosyl-L-methionine-dependent methyltransferases"/>
    <property type="match status" value="1"/>
</dbReference>
<dbReference type="InterPro" id="IPR023149">
    <property type="entry name" value="Trans_acon_MeTrfase_C"/>
</dbReference>
<name>W4HGN1_9RHOB</name>
<reference evidence="1 2" key="1">
    <citation type="journal article" date="2014" name="Antonie Van Leeuwenhoek">
        <title>Roseivivax atlanticus sp. nov., isolated from surface seawater of the Atlantic Ocean.</title>
        <authorList>
            <person name="Li G."/>
            <person name="Lai Q."/>
            <person name="Liu X."/>
            <person name="Sun F."/>
            <person name="Shao Z."/>
        </authorList>
    </citation>
    <scope>NUCLEOTIDE SEQUENCE [LARGE SCALE GENOMIC DNA]</scope>
    <source>
        <strain evidence="1 2">22II-s10s</strain>
    </source>
</reference>
<evidence type="ECO:0000313" key="1">
    <source>
        <dbReference type="EMBL" id="ETW11311.1"/>
    </source>
</evidence>
<protein>
    <submittedName>
        <fullName evidence="1">Trans-aconitate 2-methyltransferase</fullName>
    </submittedName>
</protein>
<keyword evidence="2" id="KW-1185">Reference proteome</keyword>
<dbReference type="EMBL" id="AQQW01000013">
    <property type="protein sequence ID" value="ETW11311.1"/>
    <property type="molecule type" value="Genomic_DNA"/>
</dbReference>
<sequence length="263" mass="28970">MSDATTAPDTDWDPGIYFRFRGLRLRPALDLLRAVGPLPEGCVVDLGCGAGSVGPALGQLRRRLIGVDASPSMLEKARLTGVYDALHEADLASWRPDEPASLIFANASLHWVGNHPTLLPALIDALSPGGVLAVQLPNQNNAPSHRLWVQIAEEMFPDQVDAKKMPRILLPAEYFRLLAPLGRVTVWETEYYQELAPDGEGHPVRRFTEGTYARPVLSSLSESQQAQLVAAYERVIGKAYPKDARGTVLFPFRRLFITLHRDG</sequence>
<gene>
    <name evidence="1" type="ORF">ATO8_17625</name>
</gene>
<dbReference type="Pfam" id="PF13489">
    <property type="entry name" value="Methyltransf_23"/>
    <property type="match status" value="1"/>
</dbReference>
<dbReference type="Gene3D" id="3.40.50.150">
    <property type="entry name" value="Vaccinia Virus protein VP39"/>
    <property type="match status" value="1"/>
</dbReference>
<dbReference type="PANTHER" id="PTHR43861:SF1">
    <property type="entry name" value="TRANS-ACONITATE 2-METHYLTRANSFERASE"/>
    <property type="match status" value="1"/>
</dbReference>
<dbReference type="Gene3D" id="1.10.150.290">
    <property type="entry name" value="S-adenosyl-L-methionine-dependent methyltransferases"/>
    <property type="match status" value="1"/>
</dbReference>
<evidence type="ECO:0000313" key="2">
    <source>
        <dbReference type="Proteomes" id="UP000019063"/>
    </source>
</evidence>
<dbReference type="RefSeq" id="WP_081749850.1">
    <property type="nucleotide sequence ID" value="NZ_AQQW01000013.1"/>
</dbReference>
<dbReference type="eggNOG" id="COG4106">
    <property type="taxonomic scope" value="Bacteria"/>
</dbReference>